<dbReference type="RefSeq" id="WP_265134394.1">
    <property type="nucleotide sequence ID" value="NZ_FXTX01000009.1"/>
</dbReference>
<dbReference type="EMBL" id="FXTX01000009">
    <property type="protein sequence ID" value="SMP12301.1"/>
    <property type="molecule type" value="Genomic_DNA"/>
</dbReference>
<evidence type="ECO:0000256" key="1">
    <source>
        <dbReference type="ARBA" id="ARBA00004196"/>
    </source>
</evidence>
<feature type="coiled-coil region" evidence="4">
    <location>
        <begin position="126"/>
        <end position="209"/>
    </location>
</feature>
<dbReference type="Gene3D" id="2.40.420.20">
    <property type="match status" value="1"/>
</dbReference>
<dbReference type="GO" id="GO:0022857">
    <property type="term" value="F:transmembrane transporter activity"/>
    <property type="evidence" value="ECO:0007669"/>
    <property type="project" value="InterPro"/>
</dbReference>
<dbReference type="InterPro" id="IPR050465">
    <property type="entry name" value="UPF0194_transport"/>
</dbReference>
<dbReference type="InterPro" id="IPR058649">
    <property type="entry name" value="CzcB_C"/>
</dbReference>
<keyword evidence="10" id="KW-1185">Reference proteome</keyword>
<organism evidence="9 10">
    <name type="scientific">Venenivibrio stagnispumantis</name>
    <dbReference type="NCBI Taxonomy" id="407998"/>
    <lineage>
        <taxon>Bacteria</taxon>
        <taxon>Pseudomonadati</taxon>
        <taxon>Aquificota</taxon>
        <taxon>Aquificia</taxon>
        <taxon>Aquificales</taxon>
        <taxon>Hydrogenothermaceae</taxon>
        <taxon>Venenivibrio</taxon>
    </lineage>
</organism>
<keyword evidence="5" id="KW-0472">Membrane</keyword>
<keyword evidence="5" id="KW-0812">Transmembrane</keyword>
<dbReference type="PANTHER" id="PTHR32347:SF14">
    <property type="entry name" value="EFFLUX SYSTEM COMPONENT YKNX-RELATED"/>
    <property type="match status" value="1"/>
</dbReference>
<gene>
    <name evidence="9" type="ORF">SAMN06264868_10954</name>
</gene>
<evidence type="ECO:0000256" key="5">
    <source>
        <dbReference type="SAM" id="Phobius"/>
    </source>
</evidence>
<dbReference type="GO" id="GO:0016020">
    <property type="term" value="C:membrane"/>
    <property type="evidence" value="ECO:0007669"/>
    <property type="project" value="InterPro"/>
</dbReference>
<dbReference type="Pfam" id="PF25975">
    <property type="entry name" value="CzcB_C"/>
    <property type="match status" value="1"/>
</dbReference>
<feature type="domain" description="YknX-like beta-barrel" evidence="8">
    <location>
        <begin position="261"/>
        <end position="335"/>
    </location>
</feature>
<dbReference type="SUPFAM" id="SSF51230">
    <property type="entry name" value="Single hybrid motif"/>
    <property type="match status" value="1"/>
</dbReference>
<dbReference type="NCBIfam" id="TIGR01730">
    <property type="entry name" value="RND_mfp"/>
    <property type="match status" value="1"/>
</dbReference>
<name>A0AA45WLT6_9AQUI</name>
<feature type="domain" description="CzcB-like C-terminal circularly permuted SH3-like" evidence="7">
    <location>
        <begin position="345"/>
        <end position="398"/>
    </location>
</feature>
<dbReference type="PANTHER" id="PTHR32347">
    <property type="entry name" value="EFFLUX SYSTEM COMPONENT YKNX-RELATED"/>
    <property type="match status" value="1"/>
</dbReference>
<evidence type="ECO:0000313" key="10">
    <source>
        <dbReference type="Proteomes" id="UP001157947"/>
    </source>
</evidence>
<comment type="subcellular location">
    <subcellularLocation>
        <location evidence="1">Cell envelope</location>
    </subcellularLocation>
</comment>
<proteinExistence type="inferred from homology"/>
<dbReference type="Proteomes" id="UP001157947">
    <property type="component" value="Unassembled WGS sequence"/>
</dbReference>
<evidence type="ECO:0000256" key="3">
    <source>
        <dbReference type="ARBA" id="ARBA00023054"/>
    </source>
</evidence>
<evidence type="ECO:0000259" key="8">
    <source>
        <dbReference type="Pfam" id="PF25990"/>
    </source>
</evidence>
<accession>A0AA45WLT6</accession>
<evidence type="ECO:0000313" key="9">
    <source>
        <dbReference type="EMBL" id="SMP12301.1"/>
    </source>
</evidence>
<dbReference type="Gene3D" id="2.40.30.170">
    <property type="match status" value="1"/>
</dbReference>
<dbReference type="Pfam" id="PF25917">
    <property type="entry name" value="BSH_RND"/>
    <property type="match status" value="1"/>
</dbReference>
<dbReference type="InterPro" id="IPR011053">
    <property type="entry name" value="Single_hybrid_motif"/>
</dbReference>
<feature type="transmembrane region" description="Helical" evidence="5">
    <location>
        <begin position="6"/>
        <end position="25"/>
    </location>
</feature>
<feature type="domain" description="Multidrug resistance protein MdtA-like barrel-sandwich hybrid" evidence="6">
    <location>
        <begin position="62"/>
        <end position="251"/>
    </location>
</feature>
<dbReference type="Pfam" id="PF25990">
    <property type="entry name" value="Beta-barrel_YknX"/>
    <property type="match status" value="1"/>
</dbReference>
<comment type="similarity">
    <text evidence="2">Belongs to the membrane fusion protein (MFP) (TC 8.A.1) family.</text>
</comment>
<dbReference type="AlphaFoldDB" id="A0AA45WLT6"/>
<sequence>MKKLIYLIVIIIIGILIFGIYNKFFKNKEEIKVLETAVVKRENIINTIDATAIVQPQVNAYVKVGARATGTIVKMNVDIGDKVKKGQLIAIIDQRETLIDTQTAQKDYQKSLDTLYQIQETYPLRIKEAEKALEQAKANYNYAKWNLERQKSLIEKEYTTYQALEQAKRDYESAKASLEQAEKSLERVKKEYETQLRIAKEDVEIKKLNLTKNNVRTTYTEIYSPIDGIVSNVTAREGETVVAGLQVANLITILDPTKVEIQIYVDETDIGKIKEGQKVEYTADAYPGKKFEGVISKIYPEPVVKDNIVYYLAIVKAKEEDALFLKPQMTVYAKIITGEKQNALVVPNSAVKFEENNQVVYKVDGKKITKVKVKTGWITSEYTEILEGLKEGDIVATKLILPEAKH</sequence>
<dbReference type="InterPro" id="IPR058625">
    <property type="entry name" value="MdtA-like_BSH"/>
</dbReference>
<dbReference type="InterPro" id="IPR058636">
    <property type="entry name" value="Beta-barrel_YknX"/>
</dbReference>
<evidence type="ECO:0000256" key="2">
    <source>
        <dbReference type="ARBA" id="ARBA00009477"/>
    </source>
</evidence>
<dbReference type="GO" id="GO:0030313">
    <property type="term" value="C:cell envelope"/>
    <property type="evidence" value="ECO:0007669"/>
    <property type="project" value="UniProtKB-SubCell"/>
</dbReference>
<dbReference type="SUPFAM" id="SSF111369">
    <property type="entry name" value="HlyD-like secretion proteins"/>
    <property type="match status" value="2"/>
</dbReference>
<keyword evidence="5" id="KW-1133">Transmembrane helix</keyword>
<evidence type="ECO:0000259" key="7">
    <source>
        <dbReference type="Pfam" id="PF25975"/>
    </source>
</evidence>
<dbReference type="Gene3D" id="1.10.287.470">
    <property type="entry name" value="Helix hairpin bin"/>
    <property type="match status" value="1"/>
</dbReference>
<evidence type="ECO:0000256" key="4">
    <source>
        <dbReference type="SAM" id="Coils"/>
    </source>
</evidence>
<keyword evidence="3 4" id="KW-0175">Coiled coil</keyword>
<comment type="caution">
    <text evidence="9">The sequence shown here is derived from an EMBL/GenBank/DDBJ whole genome shotgun (WGS) entry which is preliminary data.</text>
</comment>
<reference evidence="9" key="1">
    <citation type="submission" date="2017-05" db="EMBL/GenBank/DDBJ databases">
        <authorList>
            <person name="Varghese N."/>
            <person name="Submissions S."/>
        </authorList>
    </citation>
    <scope>NUCLEOTIDE SEQUENCE</scope>
    <source>
        <strain evidence="9">DSM 18763</strain>
    </source>
</reference>
<evidence type="ECO:0000259" key="6">
    <source>
        <dbReference type="Pfam" id="PF25917"/>
    </source>
</evidence>
<dbReference type="Gene3D" id="2.40.50.100">
    <property type="match status" value="2"/>
</dbReference>
<dbReference type="InterPro" id="IPR006143">
    <property type="entry name" value="RND_pump_MFP"/>
</dbReference>
<protein>
    <submittedName>
        <fullName evidence="9">HlyD family secretion protein/membrane fusion protein, macrolide-specific efflux system</fullName>
    </submittedName>
</protein>